<evidence type="ECO:0000313" key="2">
    <source>
        <dbReference type="EMBL" id="EXA41416.1"/>
    </source>
</evidence>
<proteinExistence type="predicted"/>
<dbReference type="AlphaFoldDB" id="W9PEM3"/>
<reference evidence="2" key="1">
    <citation type="submission" date="2011-10" db="EMBL/GenBank/DDBJ databases">
        <title>The Genome Sequence of Fusarium oxysporum HDV247.</title>
        <authorList>
            <consortium name="The Broad Institute Genome Sequencing Platform"/>
            <person name="Ma L.-J."/>
            <person name="Gale L.R."/>
            <person name="Schwartz D.C."/>
            <person name="Zhou S."/>
            <person name="Corby-Kistler H."/>
            <person name="Young S.K."/>
            <person name="Zeng Q."/>
            <person name="Gargeya S."/>
            <person name="Fitzgerald M."/>
            <person name="Haas B."/>
            <person name="Abouelleil A."/>
            <person name="Alvarado L."/>
            <person name="Arachchi H.M."/>
            <person name="Berlin A."/>
            <person name="Brown A."/>
            <person name="Chapman S.B."/>
            <person name="Chen Z."/>
            <person name="Dunbar C."/>
            <person name="Freedman E."/>
            <person name="Gearin G."/>
            <person name="Goldberg J."/>
            <person name="Griggs A."/>
            <person name="Gujja S."/>
            <person name="Heiman D."/>
            <person name="Howarth C."/>
            <person name="Larson L."/>
            <person name="Lui A."/>
            <person name="MacDonald P.J.P."/>
            <person name="Montmayeur A."/>
            <person name="Murphy C."/>
            <person name="Neiman D."/>
            <person name="Pearson M."/>
            <person name="Priest M."/>
            <person name="Roberts A."/>
            <person name="Saif S."/>
            <person name="Shea T."/>
            <person name="Shenoy N."/>
            <person name="Sisk P."/>
            <person name="Stolte C."/>
            <person name="Sykes S."/>
            <person name="Wortman J."/>
            <person name="Nusbaum C."/>
            <person name="Birren B."/>
        </authorList>
    </citation>
    <scope>NUCLEOTIDE SEQUENCE [LARGE SCALE GENOMIC DNA]</scope>
    <source>
        <strain evidence="2">HDV247</strain>
    </source>
</reference>
<feature type="region of interest" description="Disordered" evidence="1">
    <location>
        <begin position="1"/>
        <end position="27"/>
    </location>
</feature>
<dbReference type="HOGENOM" id="CLU_2158492_0_0_1"/>
<sequence length="111" mass="12632">MRMIPSPHQARARDRDANEVEAKQHYSSRKQAVFCMAGTSCQLPRSNDTRSWVTRSSRSFWPVHEYGKVLIQPAKNAGGRTKKEPQERCLIFGTSTVGRAVASKKGRCRRR</sequence>
<gene>
    <name evidence="2" type="ORF">FOVG_09906</name>
</gene>
<accession>W9PEM3</accession>
<organism evidence="2">
    <name type="scientific">Fusarium oxysporum f. sp. pisi HDV247</name>
    <dbReference type="NCBI Taxonomy" id="1080344"/>
    <lineage>
        <taxon>Eukaryota</taxon>
        <taxon>Fungi</taxon>
        <taxon>Dikarya</taxon>
        <taxon>Ascomycota</taxon>
        <taxon>Pezizomycotina</taxon>
        <taxon>Sordariomycetes</taxon>
        <taxon>Hypocreomycetidae</taxon>
        <taxon>Hypocreales</taxon>
        <taxon>Nectriaceae</taxon>
        <taxon>Fusarium</taxon>
        <taxon>Fusarium oxysporum species complex</taxon>
    </lineage>
</organism>
<reference evidence="2" key="2">
    <citation type="submission" date="2012-05" db="EMBL/GenBank/DDBJ databases">
        <title>Annotation of the Genome Sequence of Fusarium oxysporum HDV247.</title>
        <authorList>
            <consortium name="The Broad Institute Genomics Platform"/>
            <person name="Ma L.-J."/>
            <person name="Corby-Kistler H."/>
            <person name="Broz K."/>
            <person name="Gale L.R."/>
            <person name="Jonkers W."/>
            <person name="O'Donnell K."/>
            <person name="Ploetz R."/>
            <person name="Steinberg C."/>
            <person name="Schwartz D.C."/>
            <person name="VanEtten H."/>
            <person name="Zhou S."/>
            <person name="Young S.K."/>
            <person name="Zeng Q."/>
            <person name="Gargeya S."/>
            <person name="Fitzgerald M."/>
            <person name="Abouelleil A."/>
            <person name="Alvarado L."/>
            <person name="Chapman S.B."/>
            <person name="Gainer-Dewar J."/>
            <person name="Goldberg J."/>
            <person name="Griggs A."/>
            <person name="Gujja S."/>
            <person name="Hansen M."/>
            <person name="Howarth C."/>
            <person name="Imamovic A."/>
            <person name="Ireland A."/>
            <person name="Larimer J."/>
            <person name="McCowan C."/>
            <person name="Murphy C."/>
            <person name="Pearson M."/>
            <person name="Poon T.W."/>
            <person name="Priest M."/>
            <person name="Roberts A."/>
            <person name="Saif S."/>
            <person name="Shea T."/>
            <person name="Sykes S."/>
            <person name="Wortman J."/>
            <person name="Nusbaum C."/>
            <person name="Birren B."/>
        </authorList>
    </citation>
    <scope>NUCLEOTIDE SEQUENCE</scope>
    <source>
        <strain evidence="2">HDV247</strain>
    </source>
</reference>
<feature type="compositionally biased region" description="Basic and acidic residues" evidence="1">
    <location>
        <begin position="11"/>
        <end position="24"/>
    </location>
</feature>
<dbReference type="Proteomes" id="UP000030751">
    <property type="component" value="Unassembled WGS sequence"/>
</dbReference>
<name>W9PEM3_FUSOX</name>
<protein>
    <submittedName>
        <fullName evidence="2">Uncharacterized protein</fullName>
    </submittedName>
</protein>
<dbReference type="EMBL" id="JH650973">
    <property type="protein sequence ID" value="EXA41416.1"/>
    <property type="molecule type" value="Genomic_DNA"/>
</dbReference>
<evidence type="ECO:0000256" key="1">
    <source>
        <dbReference type="SAM" id="MobiDB-lite"/>
    </source>
</evidence>